<dbReference type="PROSITE" id="PS51914">
    <property type="entry name" value="MRH"/>
    <property type="match status" value="10"/>
</dbReference>
<feature type="domain" description="MRH" evidence="8">
    <location>
        <begin position="177"/>
        <end position="327"/>
    </location>
</feature>
<evidence type="ECO:0000256" key="4">
    <source>
        <dbReference type="ARBA" id="ARBA00022729"/>
    </source>
</evidence>
<gene>
    <name evidence="9" type="ORF">DNTS_017408</name>
</gene>
<dbReference type="GO" id="GO:0038023">
    <property type="term" value="F:signaling receptor activity"/>
    <property type="evidence" value="ECO:0007669"/>
    <property type="project" value="InterPro"/>
</dbReference>
<dbReference type="GO" id="GO:0010008">
    <property type="term" value="C:endosome membrane"/>
    <property type="evidence" value="ECO:0007669"/>
    <property type="project" value="UniProtKB-SubCell"/>
</dbReference>
<keyword evidence="6" id="KW-0472">Membrane</keyword>
<evidence type="ECO:0000313" key="10">
    <source>
        <dbReference type="Proteomes" id="UP000316079"/>
    </source>
</evidence>
<feature type="domain" description="MRH" evidence="8">
    <location>
        <begin position="1170"/>
        <end position="1310"/>
    </location>
</feature>
<dbReference type="PANTHER" id="PTHR15071:SF0">
    <property type="entry name" value="MANNOSE 6-PHOSPHATE RECEPTOR-LIKE PROTEIN 1"/>
    <property type="match status" value="1"/>
</dbReference>
<dbReference type="FunFam" id="2.70.130.10:FF:000017">
    <property type="entry name" value="Insulin-like growth factor 2 receptor"/>
    <property type="match status" value="1"/>
</dbReference>
<dbReference type="FunFam" id="2.70.130.10:FF:000016">
    <property type="entry name" value="Insulin-like growth factor 2 receptor"/>
    <property type="match status" value="1"/>
</dbReference>
<evidence type="ECO:0000259" key="8">
    <source>
        <dbReference type="PROSITE" id="PS51914"/>
    </source>
</evidence>
<dbReference type="GO" id="GO:0000139">
    <property type="term" value="C:Golgi membrane"/>
    <property type="evidence" value="ECO:0007669"/>
    <property type="project" value="UniProtKB-SubCell"/>
</dbReference>
<dbReference type="GO" id="GO:0005802">
    <property type="term" value="C:trans-Golgi network"/>
    <property type="evidence" value="ECO:0007669"/>
    <property type="project" value="TreeGrafter"/>
</dbReference>
<feature type="domain" description="MRH" evidence="8">
    <location>
        <begin position="1022"/>
        <end position="1164"/>
    </location>
</feature>
<dbReference type="GO" id="GO:0005537">
    <property type="term" value="F:D-mannose binding"/>
    <property type="evidence" value="ECO:0007669"/>
    <property type="project" value="InterPro"/>
</dbReference>
<dbReference type="STRING" id="623744.A0A553MYF7"/>
<dbReference type="OrthoDB" id="4504960at2759"/>
<dbReference type="SUPFAM" id="SSF50729">
    <property type="entry name" value="PH domain-like"/>
    <property type="match status" value="1"/>
</dbReference>
<keyword evidence="7" id="KW-1015">Disulfide bond</keyword>
<dbReference type="SMART" id="SM01404">
    <property type="entry name" value="CIMR"/>
    <property type="match status" value="10"/>
</dbReference>
<dbReference type="Pfam" id="PF00878">
    <property type="entry name" value="CIMR"/>
    <property type="match status" value="10"/>
</dbReference>
<comment type="subcellular location">
    <subcellularLocation>
        <location evidence="1">Endomembrane system</location>
    </subcellularLocation>
</comment>
<evidence type="ECO:0000256" key="2">
    <source>
        <dbReference type="ARBA" id="ARBA00022448"/>
    </source>
</evidence>
<organism evidence="9 10">
    <name type="scientific">Danionella cerebrum</name>
    <dbReference type="NCBI Taxonomy" id="2873325"/>
    <lineage>
        <taxon>Eukaryota</taxon>
        <taxon>Metazoa</taxon>
        <taxon>Chordata</taxon>
        <taxon>Craniata</taxon>
        <taxon>Vertebrata</taxon>
        <taxon>Euteleostomi</taxon>
        <taxon>Actinopterygii</taxon>
        <taxon>Neopterygii</taxon>
        <taxon>Teleostei</taxon>
        <taxon>Ostariophysi</taxon>
        <taxon>Cypriniformes</taxon>
        <taxon>Danionidae</taxon>
        <taxon>Danioninae</taxon>
        <taxon>Danionella</taxon>
    </lineage>
</organism>
<evidence type="ECO:0000256" key="5">
    <source>
        <dbReference type="ARBA" id="ARBA00022989"/>
    </source>
</evidence>
<dbReference type="GO" id="GO:0007041">
    <property type="term" value="P:lysosomal transport"/>
    <property type="evidence" value="ECO:0007669"/>
    <property type="project" value="InterPro"/>
</dbReference>
<dbReference type="Gene3D" id="2.70.130.10">
    <property type="entry name" value="Mannose-6-phosphate receptor binding domain"/>
    <property type="match status" value="10"/>
</dbReference>
<dbReference type="PANTHER" id="PTHR15071">
    <property type="entry name" value="MANNOSE-6-PHOSPHATE RECEPTOR FAMILY MEMBER"/>
    <property type="match status" value="1"/>
</dbReference>
<evidence type="ECO:0000313" key="9">
    <source>
        <dbReference type="EMBL" id="TRY58197.1"/>
    </source>
</evidence>
<keyword evidence="3" id="KW-0812">Transmembrane</keyword>
<keyword evidence="4" id="KW-0732">Signal</keyword>
<evidence type="ECO:0000256" key="1">
    <source>
        <dbReference type="ARBA" id="ARBA00004308"/>
    </source>
</evidence>
<evidence type="ECO:0000256" key="3">
    <source>
        <dbReference type="ARBA" id="ARBA00022692"/>
    </source>
</evidence>
<dbReference type="FunFam" id="2.70.130.10:FF:000005">
    <property type="entry name" value="Insulin-like growth factor 2 receptor"/>
    <property type="match status" value="1"/>
</dbReference>
<proteinExistence type="predicted"/>
<sequence length="1497" mass="165316">MSSSSNCRYEIEWVTEYACHRDYLESHECKLTSDQHDISIDLTHLTHGSADNPYTAVAKNGRDTYIFYLNVCGETNAGQCGDSTGFVSSCQCKEGGDVKKIAGRYQNQTLRYSDGDLTLIYPDGSRCSTGFQRMTIINFECNATAGNGEPVYTGESDCTYYFDWHTAYACVKEKEDLLCRVTDHKKRFDLSPLTRYPESEGSQNWEAVDAVAAESDKRRFYLNVCHKIIQKGAATSCPEDAAICAIGNGKTMSLGKFLASPQKALEGDDLRLIYTDGEECREKMKVKTVITLKCKPGDVESPPVLRSVSSDGCVYEFEWFTTSACVLSKTQGDECKVEDPQAGKGHYDSSNSWNLGQFNAKLSYYDGMLQLTYRNGSQYNNQQHTLRSTYISFLCDRQAGPGTPKFQDEDEYTYNFKWYTSYACPERLHECVVTDPKTFKQYDLSSLSVSNGGRNWQAMQMSDLNNLRKYYINVCRPLKTVPGCDRRASVCEMKFLNDGTLSEKVEVSNLGIATTGPVIVEQNQLMLEYTNGSMCEADGKTTTYTTRIHFVCSSGTGPSGPRFVVNQKCIVDFVWDTEAACAISTVVDTNQSCSVKHPNTGFEFNLQPLATENGYHVNAHGKDFMVNICGSLKACGTVEGKAMYGCELEDGKPVSQVGVQRPLQFSTDGALTLTYNGAMDIPTGTEDTFVINFVCDQKASPPSLRLIQEELGTSTHVTHNVFFELATPLACEPAPVDCQVTGREYDLGDLSVEEKPYVPLDTSDQARFQRFYINVCKPLPRVPGCPAGSLGACGHINASFVNLGYVQSNLQTAGDGSISIVYLNGDKCGTSGRYSTRIIFQCDDSPVRKTKGAPMFDRRDGCEFVFVWRTSEACPIKRVQGENCKVRDPKSGFEYNLTPLAGKDYEVKSSSFEYHFSVCGPINSTVCPHGPINLVSSCQVEGKTHRIAGIANQNLSFDDGVIMINYTNGETCHQIYERSTAILFSCDHSKNPGKPEFIKETADCTYLFDWHTALACPSFKTTTCSFNDGNGHSYDLSSLALHKSNWIVVPKSSNQNQRYYINVCKSLVPQTGLWSCPSSAAACLKDGEQYVNMGEAESGPQWEKNVLVLKYINGQACPDGKRNRTTIIRFKCSPDKVDSEPTLITALENCVYSFMWFTAAACPLNSTEHGDCKVTNPATGHLFDLNALSRTGGYTVYDPSAHKKMFRLNVCGEIADAGCAPGTGVCIKDTQAAVSAGKAARKLVYKDQVVELSYEDGDACPAGLSQKHKSIFSFVCKSDGEGTDRPVLVFSDEDTCTHFFSWHTPLVCEEQVKCSVWNGTNQIDLSPLIHLTGYYKAIDEDVDRGNSPNFYINICQPLNPIPNVKCPPGAAVCMDPDIGRITSPPRFNNINNEVEITFNSSTVCASDRTLNYSSKIIFTCQKGVELVRGVKRNDTAEASTLPQGTINLNQCVDVLDGESRTGQKHSLCICTPDRDHYIRAESKEIIHGTLKVMEGRL</sequence>
<keyword evidence="10" id="KW-1185">Reference proteome</keyword>
<evidence type="ECO:0000256" key="6">
    <source>
        <dbReference type="ARBA" id="ARBA00023136"/>
    </source>
</evidence>
<accession>A0A553MYF7</accession>
<dbReference type="Proteomes" id="UP000316079">
    <property type="component" value="Unassembled WGS sequence"/>
</dbReference>
<feature type="domain" description="MRH" evidence="8">
    <location>
        <begin position="1312"/>
        <end position="1472"/>
    </location>
</feature>
<keyword evidence="5" id="KW-1133">Transmembrane helix</keyword>
<feature type="domain" description="MRH" evidence="8">
    <location>
        <begin position="882"/>
        <end position="1018"/>
    </location>
</feature>
<reference evidence="9 10" key="1">
    <citation type="journal article" date="2019" name="Sci. Data">
        <title>Hybrid genome assembly and annotation of Danionella translucida.</title>
        <authorList>
            <person name="Kadobianskyi M."/>
            <person name="Schulze L."/>
            <person name="Schuelke M."/>
            <person name="Judkewitz B."/>
        </authorList>
    </citation>
    <scope>NUCLEOTIDE SEQUENCE [LARGE SCALE GENOMIC DNA]</scope>
    <source>
        <strain evidence="9 10">Bolton</strain>
    </source>
</reference>
<name>A0A553MYF7_9TELE</name>
<comment type="caution">
    <text evidence="9">The sequence shown here is derived from an EMBL/GenBank/DDBJ whole genome shotgun (WGS) entry which is preliminary data.</text>
</comment>
<dbReference type="EMBL" id="SRMA01027202">
    <property type="protein sequence ID" value="TRY58197.1"/>
    <property type="molecule type" value="Genomic_DNA"/>
</dbReference>
<feature type="domain" description="MRH" evidence="8">
    <location>
        <begin position="591"/>
        <end position="733"/>
    </location>
</feature>
<dbReference type="FunFam" id="2.70.130.10:FF:000007">
    <property type="entry name" value="Insulin-like growth factor 2 receptor"/>
    <property type="match status" value="1"/>
</dbReference>
<dbReference type="InterPro" id="IPR044865">
    <property type="entry name" value="MRH_dom"/>
</dbReference>
<dbReference type="InterPro" id="IPR009011">
    <property type="entry name" value="Man6P_isomerase_rcpt-bd_dom_sf"/>
</dbReference>
<keyword evidence="2" id="KW-0813">Transport</keyword>
<protein>
    <recommendedName>
        <fullName evidence="8">MRH domain-containing protein</fullName>
    </recommendedName>
</protein>
<feature type="domain" description="MRH" evidence="8">
    <location>
        <begin position="27"/>
        <end position="172"/>
    </location>
</feature>
<feature type="domain" description="MRH" evidence="8">
    <location>
        <begin position="429"/>
        <end position="583"/>
    </location>
</feature>
<dbReference type="FunFam" id="2.70.130.10:FF:000020">
    <property type="entry name" value="Insulin-like growth factor 2 receptor"/>
    <property type="match status" value="1"/>
</dbReference>
<dbReference type="SUPFAM" id="SSF50911">
    <property type="entry name" value="Mannose 6-phosphate receptor domain"/>
    <property type="match status" value="10"/>
</dbReference>
<feature type="domain" description="MRH" evidence="8">
    <location>
        <begin position="736"/>
        <end position="876"/>
    </location>
</feature>
<feature type="domain" description="MRH" evidence="8">
    <location>
        <begin position="333"/>
        <end position="426"/>
    </location>
</feature>
<dbReference type="InterPro" id="IPR000479">
    <property type="entry name" value="CIMR_rpt"/>
</dbReference>
<dbReference type="FunFam" id="2.70.130.10:FF:000009">
    <property type="entry name" value="Insulin-like growth factor 2 receptor"/>
    <property type="match status" value="1"/>
</dbReference>
<evidence type="ECO:0000256" key="7">
    <source>
        <dbReference type="ARBA" id="ARBA00023157"/>
    </source>
</evidence>